<sequence length="353" mass="38050">MPTRRSVLLGLLGLGLARGQGLRAEAVVGGLEVPWALAFLPEGGFLVSERPGRIRLVRGGRATLYAELPVYARGESGLLGIALHPRFPQEPYLYAYRTVEEGGLRNQVVRLRHQGDRGVLEGVVLDGIPARPHGLHSGGRIAFGPDGMLYVTTGEVYERELAQDLASLGGKILRLTPEGAPAPGNPFRGRAGARPEVYAYGLRNPQGLAWHPETGELFASDHGPSGELGRGHDEVNLILPGGNYGWPRVVGRGGDPRYLDPLQLWPEGFPPGNLAFWKGALYVAGLRGQALLRLVLEGGQGRWRVARVETALTGFGRLREAQVGPDGALYVTTSNRDGRGQAREGDDRVLRLP</sequence>
<dbReference type="InterPro" id="IPR012938">
    <property type="entry name" value="Glc/Sorbosone_DH"/>
</dbReference>
<dbReference type="Proteomes" id="UP000292858">
    <property type="component" value="Unassembled WGS sequence"/>
</dbReference>
<dbReference type="Pfam" id="PF07995">
    <property type="entry name" value="GSDH"/>
    <property type="match status" value="1"/>
</dbReference>
<dbReference type="SUPFAM" id="SSF50952">
    <property type="entry name" value="Soluble quinoprotein glucose dehydrogenase"/>
    <property type="match status" value="1"/>
</dbReference>
<dbReference type="PANTHER" id="PTHR19328">
    <property type="entry name" value="HEDGEHOG-INTERACTING PROTEIN"/>
    <property type="match status" value="1"/>
</dbReference>
<dbReference type="EMBL" id="SIJL01000013">
    <property type="protein sequence ID" value="TBH17387.1"/>
    <property type="molecule type" value="Genomic_DNA"/>
</dbReference>
<evidence type="ECO:0000313" key="3">
    <source>
        <dbReference type="EMBL" id="TBH17387.1"/>
    </source>
</evidence>
<dbReference type="Gene3D" id="2.120.10.30">
    <property type="entry name" value="TolB, C-terminal domain"/>
    <property type="match status" value="1"/>
</dbReference>
<feature type="compositionally biased region" description="Basic and acidic residues" evidence="1">
    <location>
        <begin position="336"/>
        <end position="353"/>
    </location>
</feature>
<reference evidence="3 4" key="1">
    <citation type="submission" date="2019-02" db="EMBL/GenBank/DDBJ databases">
        <title>Thermus sp. a novel from hot spring.</title>
        <authorList>
            <person name="Zhao Z."/>
        </authorList>
    </citation>
    <scope>NUCLEOTIDE SEQUENCE [LARGE SCALE GENOMIC DNA]</scope>
    <source>
        <strain evidence="3 4">CFH 72773T</strain>
    </source>
</reference>
<feature type="region of interest" description="Disordered" evidence="1">
    <location>
        <begin position="332"/>
        <end position="353"/>
    </location>
</feature>
<keyword evidence="4" id="KW-1185">Reference proteome</keyword>
<dbReference type="InterPro" id="IPR011042">
    <property type="entry name" value="6-blade_b-propeller_TolB-like"/>
</dbReference>
<name>A0A4Q9AZL3_9DEIN</name>
<dbReference type="OrthoDB" id="9770043at2"/>
<dbReference type="AlphaFoldDB" id="A0A4Q9AZL3"/>
<comment type="caution">
    <text evidence="3">The sequence shown here is derived from an EMBL/GenBank/DDBJ whole genome shotgun (WGS) entry which is preliminary data.</text>
</comment>
<feature type="domain" description="Glucose/Sorbosone dehydrogenase" evidence="2">
    <location>
        <begin position="31"/>
        <end position="339"/>
    </location>
</feature>
<protein>
    <submittedName>
        <fullName evidence="3">PQQ-dependent sugar dehydrogenase</fullName>
    </submittedName>
</protein>
<organism evidence="3 4">
    <name type="scientific">Thermus thermamylovorans</name>
    <dbReference type="NCBI Taxonomy" id="2509362"/>
    <lineage>
        <taxon>Bacteria</taxon>
        <taxon>Thermotogati</taxon>
        <taxon>Deinococcota</taxon>
        <taxon>Deinococci</taxon>
        <taxon>Thermales</taxon>
        <taxon>Thermaceae</taxon>
        <taxon>Thermus</taxon>
    </lineage>
</organism>
<evidence type="ECO:0000313" key="4">
    <source>
        <dbReference type="Proteomes" id="UP000292858"/>
    </source>
</evidence>
<accession>A0A4Q9AZL3</accession>
<proteinExistence type="predicted"/>
<evidence type="ECO:0000256" key="1">
    <source>
        <dbReference type="SAM" id="MobiDB-lite"/>
    </source>
</evidence>
<dbReference type="InterPro" id="IPR011041">
    <property type="entry name" value="Quinoprot_gluc/sorb_DH_b-prop"/>
</dbReference>
<gene>
    <name evidence="3" type="ORF">ETP66_09510</name>
</gene>
<evidence type="ECO:0000259" key="2">
    <source>
        <dbReference type="Pfam" id="PF07995"/>
    </source>
</evidence>
<dbReference type="RefSeq" id="WP_130842399.1">
    <property type="nucleotide sequence ID" value="NZ_SIJL01000013.1"/>
</dbReference>
<dbReference type="PANTHER" id="PTHR19328:SF13">
    <property type="entry name" value="HIPL1 PROTEIN"/>
    <property type="match status" value="1"/>
</dbReference>